<dbReference type="InterPro" id="IPR050572">
    <property type="entry name" value="Fe-S_Ferredoxin"/>
</dbReference>
<protein>
    <submittedName>
        <fullName evidence="7">Ferredoxin-type protein NapF</fullName>
    </submittedName>
</protein>
<dbReference type="Pfam" id="PF12838">
    <property type="entry name" value="Fer4_7"/>
    <property type="match status" value="1"/>
</dbReference>
<keyword evidence="8" id="KW-1185">Reference proteome</keyword>
<reference evidence="7 8" key="1">
    <citation type="submission" date="2016-10" db="EMBL/GenBank/DDBJ databases">
        <authorList>
            <person name="de Groot N.N."/>
        </authorList>
    </citation>
    <scope>NUCLEOTIDE SEQUENCE [LARGE SCALE GENOMIC DNA]</scope>
    <source>
        <strain evidence="7 8">DSM 29340</strain>
    </source>
</reference>
<dbReference type="OrthoDB" id="9800445at2"/>
<dbReference type="RefSeq" id="WP_092363959.1">
    <property type="nucleotide sequence ID" value="NZ_BMGV01000003.1"/>
</dbReference>
<dbReference type="CDD" id="cd10564">
    <property type="entry name" value="NapF_like"/>
    <property type="match status" value="1"/>
</dbReference>
<keyword evidence="5" id="KW-0411">Iron-sulfur</keyword>
<dbReference type="PROSITE" id="PS00198">
    <property type="entry name" value="4FE4S_FER_1"/>
    <property type="match status" value="2"/>
</dbReference>
<proteinExistence type="predicted"/>
<dbReference type="Gene3D" id="3.30.70.20">
    <property type="match status" value="2"/>
</dbReference>
<evidence type="ECO:0000313" key="8">
    <source>
        <dbReference type="Proteomes" id="UP000199379"/>
    </source>
</evidence>
<dbReference type="GO" id="GO:0046872">
    <property type="term" value="F:metal ion binding"/>
    <property type="evidence" value="ECO:0007669"/>
    <property type="project" value="UniProtKB-KW"/>
</dbReference>
<organism evidence="7 8">
    <name type="scientific">Cribrihabitans marinus</name>
    <dbReference type="NCBI Taxonomy" id="1227549"/>
    <lineage>
        <taxon>Bacteria</taxon>
        <taxon>Pseudomonadati</taxon>
        <taxon>Pseudomonadota</taxon>
        <taxon>Alphaproteobacteria</taxon>
        <taxon>Rhodobacterales</taxon>
        <taxon>Paracoccaceae</taxon>
        <taxon>Cribrihabitans</taxon>
    </lineage>
</organism>
<gene>
    <name evidence="7" type="ORF">SAMN05444007_103341</name>
</gene>
<evidence type="ECO:0000256" key="3">
    <source>
        <dbReference type="ARBA" id="ARBA00022737"/>
    </source>
</evidence>
<sequence length="168" mass="18040">MATRHSRRNLLRGRFRKTETPAIHPPGAQPDFGNICDECGDCINACPEAILISSSRGPVVDFSRGGCTFCGECARACPTGALQEALVPDWPWRAEVGAKCLAFQGVSCRACEDACDRRAIRFRLMTAGRAVPVIDQDQCNGCGECAFVCPALAIGLEISQACERTVTT</sequence>
<feature type="domain" description="4Fe-4S ferredoxin-type" evidence="6">
    <location>
        <begin position="26"/>
        <end position="55"/>
    </location>
</feature>
<dbReference type="STRING" id="1227549.SAMN05444007_103341"/>
<evidence type="ECO:0000256" key="5">
    <source>
        <dbReference type="ARBA" id="ARBA00023014"/>
    </source>
</evidence>
<name>A0A1H6W1X9_9RHOB</name>
<dbReference type="PANTHER" id="PTHR43687:SF1">
    <property type="entry name" value="FERREDOXIN III"/>
    <property type="match status" value="1"/>
</dbReference>
<keyword evidence="3" id="KW-0677">Repeat</keyword>
<evidence type="ECO:0000259" key="6">
    <source>
        <dbReference type="PROSITE" id="PS51379"/>
    </source>
</evidence>
<dbReference type="InterPro" id="IPR017896">
    <property type="entry name" value="4Fe4S_Fe-S-bd"/>
</dbReference>
<accession>A0A1H6W1X9</accession>
<keyword evidence="2" id="KW-0479">Metal-binding</keyword>
<feature type="domain" description="4Fe-4S ferredoxin-type" evidence="6">
    <location>
        <begin position="56"/>
        <end position="87"/>
    </location>
</feature>
<dbReference type="SUPFAM" id="SSF54862">
    <property type="entry name" value="4Fe-4S ferredoxins"/>
    <property type="match status" value="1"/>
</dbReference>
<evidence type="ECO:0000256" key="2">
    <source>
        <dbReference type="ARBA" id="ARBA00022723"/>
    </source>
</evidence>
<evidence type="ECO:0000313" key="7">
    <source>
        <dbReference type="EMBL" id="SEJ10939.1"/>
    </source>
</evidence>
<dbReference type="Proteomes" id="UP000199379">
    <property type="component" value="Unassembled WGS sequence"/>
</dbReference>
<feature type="domain" description="4Fe-4S ferredoxin-type" evidence="6">
    <location>
        <begin position="130"/>
        <end position="159"/>
    </location>
</feature>
<keyword evidence="4" id="KW-0408">Iron</keyword>
<dbReference type="Pfam" id="PF13187">
    <property type="entry name" value="Fer4_9"/>
    <property type="match status" value="1"/>
</dbReference>
<dbReference type="GO" id="GO:0051539">
    <property type="term" value="F:4 iron, 4 sulfur cluster binding"/>
    <property type="evidence" value="ECO:0007669"/>
    <property type="project" value="UniProtKB-KW"/>
</dbReference>
<dbReference type="PANTHER" id="PTHR43687">
    <property type="entry name" value="ADENYLYLSULFATE REDUCTASE, BETA SUBUNIT"/>
    <property type="match status" value="1"/>
</dbReference>
<dbReference type="NCBIfam" id="TIGR00402">
    <property type="entry name" value="napF"/>
    <property type="match status" value="1"/>
</dbReference>
<evidence type="ECO:0000256" key="4">
    <source>
        <dbReference type="ARBA" id="ARBA00023004"/>
    </source>
</evidence>
<evidence type="ECO:0000256" key="1">
    <source>
        <dbReference type="ARBA" id="ARBA00022485"/>
    </source>
</evidence>
<dbReference type="InterPro" id="IPR004496">
    <property type="entry name" value="NapF"/>
</dbReference>
<dbReference type="PROSITE" id="PS51379">
    <property type="entry name" value="4FE4S_FER_2"/>
    <property type="match status" value="3"/>
</dbReference>
<keyword evidence="1" id="KW-0004">4Fe-4S</keyword>
<dbReference type="InterPro" id="IPR017900">
    <property type="entry name" value="4Fe4S_Fe_S_CS"/>
</dbReference>
<dbReference type="AlphaFoldDB" id="A0A1H6W1X9"/>
<dbReference type="EMBL" id="FNYD01000003">
    <property type="protein sequence ID" value="SEJ10939.1"/>
    <property type="molecule type" value="Genomic_DNA"/>
</dbReference>